<evidence type="ECO:0000256" key="2">
    <source>
        <dbReference type="ARBA" id="ARBA00022670"/>
    </source>
</evidence>
<keyword evidence="3" id="KW-0378">Hydrolase</keyword>
<comment type="similarity">
    <text evidence="1">Belongs to the peptidase C48 family.</text>
</comment>
<evidence type="ECO:0000256" key="3">
    <source>
        <dbReference type="ARBA" id="ARBA00022801"/>
    </source>
</evidence>
<keyword evidence="2" id="KW-0645">Protease</keyword>
<dbReference type="GO" id="GO:0006508">
    <property type="term" value="P:proteolysis"/>
    <property type="evidence" value="ECO:0007669"/>
    <property type="project" value="UniProtKB-KW"/>
</dbReference>
<evidence type="ECO:0000259" key="5">
    <source>
        <dbReference type="PROSITE" id="PS50600"/>
    </source>
</evidence>
<dbReference type="PANTHER" id="PTHR33018">
    <property type="entry name" value="OS10G0338966 PROTEIN-RELATED"/>
    <property type="match status" value="1"/>
</dbReference>
<feature type="compositionally biased region" description="Polar residues" evidence="4">
    <location>
        <begin position="267"/>
        <end position="285"/>
    </location>
</feature>
<dbReference type="GO" id="GO:0008234">
    <property type="term" value="F:cysteine-type peptidase activity"/>
    <property type="evidence" value="ECO:0007669"/>
    <property type="project" value="InterPro"/>
</dbReference>
<keyword evidence="7" id="KW-1185">Reference proteome</keyword>
<accession>A0AAW1XR26</accession>
<dbReference type="EMBL" id="JBEDUW010000003">
    <property type="protein sequence ID" value="KAK9939173.1"/>
    <property type="molecule type" value="Genomic_DNA"/>
</dbReference>
<dbReference type="Gene3D" id="3.40.395.10">
    <property type="entry name" value="Adenoviral Proteinase, Chain A"/>
    <property type="match status" value="1"/>
</dbReference>
<feature type="region of interest" description="Disordered" evidence="4">
    <location>
        <begin position="266"/>
        <end position="285"/>
    </location>
</feature>
<organism evidence="6 7">
    <name type="scientific">Rubus argutus</name>
    <name type="common">Southern blackberry</name>
    <dbReference type="NCBI Taxonomy" id="59490"/>
    <lineage>
        <taxon>Eukaryota</taxon>
        <taxon>Viridiplantae</taxon>
        <taxon>Streptophyta</taxon>
        <taxon>Embryophyta</taxon>
        <taxon>Tracheophyta</taxon>
        <taxon>Spermatophyta</taxon>
        <taxon>Magnoliopsida</taxon>
        <taxon>eudicotyledons</taxon>
        <taxon>Gunneridae</taxon>
        <taxon>Pentapetalae</taxon>
        <taxon>rosids</taxon>
        <taxon>fabids</taxon>
        <taxon>Rosales</taxon>
        <taxon>Rosaceae</taxon>
        <taxon>Rosoideae</taxon>
        <taxon>Rosoideae incertae sedis</taxon>
        <taxon>Rubus</taxon>
    </lineage>
</organism>
<dbReference type="PROSITE" id="PS50600">
    <property type="entry name" value="ULP_PROTEASE"/>
    <property type="match status" value="1"/>
</dbReference>
<dbReference type="InterPro" id="IPR004252">
    <property type="entry name" value="Probable_transposase_24"/>
</dbReference>
<dbReference type="Pfam" id="PF26133">
    <property type="entry name" value="DUF8039"/>
    <property type="match status" value="1"/>
</dbReference>
<sequence length="670" mass="77414">MHRIVRRKLLGVRKNVEYNEKDQPHGKAAKEMQSYIGVLARTKIPITIPSWKKVDMEMKNKLWESVELAFVLGPERKKMVLASAACKWREFKSRLMSQYILPFKDDVELLQTPPEEYNFIELADWKSFILHNEQSERRAMCEYPHRMSRLGYAGLEDELLKTMDPKDIDRATLWKKAREDKSGNILDEKVKQKGNRIDELSKQVKDGTLKVEGSNDVLTMALETSEHGGRVRGVGGFVNPSFYFNQPRRRRQSVEESIKESVKRAALNSNSQPTPNIVGNASEKASYSTSKGISMKDEERQFFNVHEEDNGEGKYKDSKGKPCKLAVDFIENIVAHGTIMEINAANPTIHGVPLGKDNERVIIDIILDDKAFLPFPIRADDIFTVGQALGYVVAWPKNLITIAESRKRKYNDEKLNEVPELDFHGMPKSLKLLCRYAQSMIKMDGKCITFEMEEEVFGSPRTTHILNEDILQLGGMEKLSATCIVIYMRYLYNVLQDSDKLGFVIFVDPAIISAPWCGTSFVRSRTLADRFKGAHNDQMFFIPYNSGDHWMLTVVHPAKEIIYHVDSVYRSIMMDDEWKHIVNDAIGIYNRQRSKQGRKNPVWKIMMGAPKQPTNKECGYYVMRFMRDLINDDIERQLAKWEKMNETTYKQEEIDEVHNEWAEFVTDEYL</sequence>
<comment type="caution">
    <text evidence="6">The sequence shown here is derived from an EMBL/GenBank/DDBJ whole genome shotgun (WGS) entry which is preliminary data.</text>
</comment>
<evidence type="ECO:0000313" key="7">
    <source>
        <dbReference type="Proteomes" id="UP001457282"/>
    </source>
</evidence>
<proteinExistence type="inferred from homology"/>
<protein>
    <recommendedName>
        <fullName evidence="5">Ubiquitin-like protease family profile domain-containing protein</fullName>
    </recommendedName>
</protein>
<dbReference type="InterPro" id="IPR038765">
    <property type="entry name" value="Papain-like_cys_pep_sf"/>
</dbReference>
<name>A0AAW1XR26_RUBAR</name>
<dbReference type="Pfam" id="PF02902">
    <property type="entry name" value="Peptidase_C48"/>
    <property type="match status" value="1"/>
</dbReference>
<dbReference type="PANTHER" id="PTHR33018:SF31">
    <property type="entry name" value="TRANSPOSASE, PTTA_EN_SPM, PLANT"/>
    <property type="match status" value="1"/>
</dbReference>
<gene>
    <name evidence="6" type="ORF">M0R45_015879</name>
</gene>
<dbReference type="Pfam" id="PF03004">
    <property type="entry name" value="Transposase_24"/>
    <property type="match status" value="1"/>
</dbReference>
<dbReference type="InterPro" id="IPR058352">
    <property type="entry name" value="DUF8039"/>
</dbReference>
<evidence type="ECO:0000256" key="4">
    <source>
        <dbReference type="SAM" id="MobiDB-lite"/>
    </source>
</evidence>
<reference evidence="6 7" key="1">
    <citation type="journal article" date="2023" name="G3 (Bethesda)">
        <title>A chromosome-length genome assembly and annotation of blackberry (Rubus argutus, cv. 'Hillquist').</title>
        <authorList>
            <person name="Bruna T."/>
            <person name="Aryal R."/>
            <person name="Dudchenko O."/>
            <person name="Sargent D.J."/>
            <person name="Mead D."/>
            <person name="Buti M."/>
            <person name="Cavallini A."/>
            <person name="Hytonen T."/>
            <person name="Andres J."/>
            <person name="Pham M."/>
            <person name="Weisz D."/>
            <person name="Mascagni F."/>
            <person name="Usai G."/>
            <person name="Natali L."/>
            <person name="Bassil N."/>
            <person name="Fernandez G.E."/>
            <person name="Lomsadze A."/>
            <person name="Armour M."/>
            <person name="Olukolu B."/>
            <person name="Poorten T."/>
            <person name="Britton C."/>
            <person name="Davik J."/>
            <person name="Ashrafi H."/>
            <person name="Aiden E.L."/>
            <person name="Borodovsky M."/>
            <person name="Worthington M."/>
        </authorList>
    </citation>
    <scope>NUCLEOTIDE SEQUENCE [LARGE SCALE GENOMIC DNA]</scope>
    <source>
        <strain evidence="6">PI 553951</strain>
    </source>
</reference>
<dbReference type="Proteomes" id="UP001457282">
    <property type="component" value="Unassembled WGS sequence"/>
</dbReference>
<feature type="domain" description="Ubiquitin-like protease family profile" evidence="5">
    <location>
        <begin position="463"/>
        <end position="629"/>
    </location>
</feature>
<dbReference type="SUPFAM" id="SSF54001">
    <property type="entry name" value="Cysteine proteinases"/>
    <property type="match status" value="1"/>
</dbReference>
<evidence type="ECO:0000313" key="6">
    <source>
        <dbReference type="EMBL" id="KAK9939173.1"/>
    </source>
</evidence>
<evidence type="ECO:0000256" key="1">
    <source>
        <dbReference type="ARBA" id="ARBA00005234"/>
    </source>
</evidence>
<dbReference type="AlphaFoldDB" id="A0AAW1XR26"/>
<dbReference type="InterPro" id="IPR003653">
    <property type="entry name" value="Peptidase_C48_C"/>
</dbReference>